<proteinExistence type="predicted"/>
<organism evidence="1 2">
    <name type="scientific">Neisseria wadsworthii 9715</name>
    <dbReference type="NCBI Taxonomy" id="1030841"/>
    <lineage>
        <taxon>Bacteria</taxon>
        <taxon>Pseudomonadati</taxon>
        <taxon>Pseudomonadota</taxon>
        <taxon>Betaproteobacteria</taxon>
        <taxon>Neisseriales</taxon>
        <taxon>Neisseriaceae</taxon>
        <taxon>Neisseria</taxon>
    </lineage>
</organism>
<evidence type="ECO:0000313" key="2">
    <source>
        <dbReference type="Proteomes" id="UP000005336"/>
    </source>
</evidence>
<dbReference type="STRING" id="1030841.HMPREF9370_0943"/>
<comment type="caution">
    <text evidence="1">The sequence shown here is derived from an EMBL/GenBank/DDBJ whole genome shotgun (WGS) entry which is preliminary data.</text>
</comment>
<evidence type="ECO:0000313" key="1">
    <source>
        <dbReference type="EMBL" id="EGZ48047.1"/>
    </source>
</evidence>
<sequence>MKKNAAGSTACSAKPKHNACLKNFQTGIPTFHNIRPIAARFIPNSFVIISPTIQRNTAYSTQHYTFSNIRPQH</sequence>
<protein>
    <submittedName>
        <fullName evidence="1">Uncharacterized protein</fullName>
    </submittedName>
</protein>
<reference evidence="1 2" key="1">
    <citation type="submission" date="2011-06" db="EMBL/GenBank/DDBJ databases">
        <authorList>
            <person name="Muzny D."/>
            <person name="Qin X."/>
            <person name="Deng J."/>
            <person name="Jiang H."/>
            <person name="Liu Y."/>
            <person name="Qu J."/>
            <person name="Song X.-Z."/>
            <person name="Zhang L."/>
            <person name="Thornton R."/>
            <person name="Coyle M."/>
            <person name="Francisco L."/>
            <person name="Jackson L."/>
            <person name="Javaid M."/>
            <person name="Korchina V."/>
            <person name="Kovar C."/>
            <person name="Mata R."/>
            <person name="Mathew T."/>
            <person name="Ngo R."/>
            <person name="Nguyen L."/>
            <person name="Nguyen N."/>
            <person name="Okwuonu G."/>
            <person name="Ongeri F."/>
            <person name="Pham C."/>
            <person name="Simmons D."/>
            <person name="Wilczek-Boney K."/>
            <person name="Hale W."/>
            <person name="Jakkamsetti A."/>
            <person name="Pham P."/>
            <person name="Ruth R."/>
            <person name="San Lucas F."/>
            <person name="Warren J."/>
            <person name="Zhang J."/>
            <person name="Zhao Z."/>
            <person name="Zhou C."/>
            <person name="Zhu D."/>
            <person name="Lee S."/>
            <person name="Bess C."/>
            <person name="Blankenburg K."/>
            <person name="Forbes L."/>
            <person name="Fu Q."/>
            <person name="Gubbala S."/>
            <person name="Hirani K."/>
            <person name="Jayaseelan J.C."/>
            <person name="Lara F."/>
            <person name="Munidasa M."/>
            <person name="Palculict T."/>
            <person name="Patil S."/>
            <person name="Pu L.-L."/>
            <person name="Saada N."/>
            <person name="Tang L."/>
            <person name="Weissenberger G."/>
            <person name="Zhu Y."/>
            <person name="Hemphill L."/>
            <person name="Shang Y."/>
            <person name="Youmans B."/>
            <person name="Ayvaz T."/>
            <person name="Ross M."/>
            <person name="Santibanez J."/>
            <person name="Aqrawi P."/>
            <person name="Gross S."/>
            <person name="Joshi V."/>
            <person name="Fowler G."/>
            <person name="Nazareth L."/>
            <person name="Reid J."/>
            <person name="Worley K."/>
            <person name="Petrosino J."/>
            <person name="Highlander S."/>
            <person name="Gibbs R."/>
        </authorList>
    </citation>
    <scope>NUCLEOTIDE SEQUENCE [LARGE SCALE GENOMIC DNA]</scope>
    <source>
        <strain evidence="1 2">9715</strain>
    </source>
</reference>
<gene>
    <name evidence="1" type="ORF">HMPREF9370_0943</name>
</gene>
<keyword evidence="2" id="KW-1185">Reference proteome</keyword>
<dbReference type="HOGENOM" id="CLU_2700962_0_0_4"/>
<dbReference type="Proteomes" id="UP000005336">
    <property type="component" value="Unassembled WGS sequence"/>
</dbReference>
<name>G4CPD3_9NEIS</name>
<dbReference type="EMBL" id="AGAZ01000036">
    <property type="protein sequence ID" value="EGZ48047.1"/>
    <property type="molecule type" value="Genomic_DNA"/>
</dbReference>
<accession>G4CPD3</accession>
<dbReference type="PATRIC" id="fig|1030841.3.peg.928"/>
<dbReference type="AlphaFoldDB" id="G4CPD3"/>